<comment type="caution">
    <text evidence="10">The sequence shown here is derived from an EMBL/GenBank/DDBJ whole genome shotgun (WGS) entry which is preliminary data.</text>
</comment>
<protein>
    <submittedName>
        <fullName evidence="10">Tetratricopeptide repeat protein</fullName>
    </submittedName>
</protein>
<dbReference type="Pfam" id="PF09976">
    <property type="entry name" value="TPR_21"/>
    <property type="match status" value="1"/>
</dbReference>
<evidence type="ECO:0000256" key="5">
    <source>
        <dbReference type="ARBA" id="ARBA00022989"/>
    </source>
</evidence>
<evidence type="ECO:0000313" key="11">
    <source>
        <dbReference type="Proteomes" id="UP001139311"/>
    </source>
</evidence>
<evidence type="ECO:0000256" key="6">
    <source>
        <dbReference type="ARBA" id="ARBA00023136"/>
    </source>
</evidence>
<accession>A0A9X1LAQ3</accession>
<evidence type="ECO:0000256" key="4">
    <source>
        <dbReference type="ARBA" id="ARBA00022692"/>
    </source>
</evidence>
<organism evidence="10 11">
    <name type="scientific">Roseicella aerolata</name>
    <dbReference type="NCBI Taxonomy" id="2883479"/>
    <lineage>
        <taxon>Bacteria</taxon>
        <taxon>Pseudomonadati</taxon>
        <taxon>Pseudomonadota</taxon>
        <taxon>Alphaproteobacteria</taxon>
        <taxon>Acetobacterales</taxon>
        <taxon>Roseomonadaceae</taxon>
        <taxon>Roseicella</taxon>
    </lineage>
</organism>
<name>A0A9X1LAQ3_9PROT</name>
<dbReference type="InterPro" id="IPR018704">
    <property type="entry name" value="SecYEG/CpoB_TPR"/>
</dbReference>
<feature type="domain" description="Ancillary SecYEG translocon subunit/Cell division coordinator CpoB TPR" evidence="9">
    <location>
        <begin position="18"/>
        <end position="186"/>
    </location>
</feature>
<evidence type="ECO:0000256" key="8">
    <source>
        <dbReference type="SAM" id="Phobius"/>
    </source>
</evidence>
<dbReference type="AlphaFoldDB" id="A0A9X1LAQ3"/>
<evidence type="ECO:0000256" key="2">
    <source>
        <dbReference type="ARBA" id="ARBA00004236"/>
    </source>
</evidence>
<dbReference type="Proteomes" id="UP001139311">
    <property type="component" value="Unassembled WGS sequence"/>
</dbReference>
<evidence type="ECO:0000256" key="1">
    <source>
        <dbReference type="ARBA" id="ARBA00004167"/>
    </source>
</evidence>
<keyword evidence="5 8" id="KW-1133">Transmembrane helix</keyword>
<comment type="subcellular location">
    <subcellularLocation>
        <location evidence="2">Cell membrane</location>
    </subcellularLocation>
    <subcellularLocation>
        <location evidence="1">Membrane</location>
        <topology evidence="1">Single-pass membrane protein</topology>
    </subcellularLocation>
</comment>
<dbReference type="GO" id="GO:0044877">
    <property type="term" value="F:protein-containing complex binding"/>
    <property type="evidence" value="ECO:0007669"/>
    <property type="project" value="InterPro"/>
</dbReference>
<dbReference type="PANTHER" id="PTHR38035:SF1">
    <property type="entry name" value="ANCILLARY SECYEG TRANSLOCON SUBUNIT"/>
    <property type="match status" value="1"/>
</dbReference>
<proteinExistence type="predicted"/>
<keyword evidence="6 8" id="KW-0472">Membrane</keyword>
<evidence type="ECO:0000256" key="7">
    <source>
        <dbReference type="ARBA" id="ARBA00023186"/>
    </source>
</evidence>
<dbReference type="RefSeq" id="WP_226614024.1">
    <property type="nucleotide sequence ID" value="NZ_JAJAQI010000075.1"/>
</dbReference>
<dbReference type="EMBL" id="JAJAQI010000075">
    <property type="protein sequence ID" value="MCB4825251.1"/>
    <property type="molecule type" value="Genomic_DNA"/>
</dbReference>
<evidence type="ECO:0000256" key="3">
    <source>
        <dbReference type="ARBA" id="ARBA00022475"/>
    </source>
</evidence>
<reference evidence="10" key="1">
    <citation type="submission" date="2021-10" db="EMBL/GenBank/DDBJ databases">
        <title>Roseicella aerolatum sp. nov., isolated from aerosols of e-waste dismantling site.</title>
        <authorList>
            <person name="Qin T."/>
        </authorList>
    </citation>
    <scope>NUCLEOTIDE SEQUENCE</scope>
    <source>
        <strain evidence="10">GB24</strain>
    </source>
</reference>
<evidence type="ECO:0000313" key="10">
    <source>
        <dbReference type="EMBL" id="MCB4825251.1"/>
    </source>
</evidence>
<keyword evidence="7" id="KW-0143">Chaperone</keyword>
<feature type="transmembrane region" description="Helical" evidence="8">
    <location>
        <begin position="20"/>
        <end position="42"/>
    </location>
</feature>
<dbReference type="InterPro" id="IPR026039">
    <property type="entry name" value="YfgM"/>
</dbReference>
<keyword evidence="11" id="KW-1185">Reference proteome</keyword>
<gene>
    <name evidence="10" type="ORF">LHA35_26385</name>
</gene>
<dbReference type="GO" id="GO:0005886">
    <property type="term" value="C:plasma membrane"/>
    <property type="evidence" value="ECO:0007669"/>
    <property type="project" value="UniProtKB-SubCell"/>
</dbReference>
<keyword evidence="4 8" id="KW-0812">Transmembrane</keyword>
<keyword evidence="3" id="KW-1003">Cell membrane</keyword>
<sequence>MPDIFDEVEEDLRAERTKRLLARYGGLLAGAALLIVLGVAGLQGWRWYEARGASQAAEAYLAAGRTAAEPNADLKAVAERYSALATEAPDGYRTLARLRAAALRAEAGDRAGAVAEWDAVARDSGTDPLYRELATLLWALHSLDGGDPAAIEAKLAPLAQGPWRASVEEVRALAAMKRNDTAAARQILTGLSADAMVPQGVRDRAGRLLADLGS</sequence>
<dbReference type="PANTHER" id="PTHR38035">
    <property type="entry name" value="UPF0070 PROTEIN YFGM"/>
    <property type="match status" value="1"/>
</dbReference>
<evidence type="ECO:0000259" key="9">
    <source>
        <dbReference type="Pfam" id="PF09976"/>
    </source>
</evidence>